<protein>
    <submittedName>
        <fullName evidence="1">Uncharacterized protein</fullName>
    </submittedName>
</protein>
<dbReference type="EMBL" id="JAULBC010000007">
    <property type="protein sequence ID" value="MEX6689795.1"/>
    <property type="molecule type" value="Genomic_DNA"/>
</dbReference>
<accession>A0ABV3ZJP1</accession>
<sequence>MSDVTSFSFEFEGKEYFAILRRRETGDGARLHVRIMNHKLDSLLGKECDNTFSEGERTPFPNTTGKSEQRLSAVIFEHIKGFR</sequence>
<dbReference type="RefSeq" id="WP_369331203.1">
    <property type="nucleotide sequence ID" value="NZ_JAULBC010000007.1"/>
</dbReference>
<keyword evidence="2" id="KW-1185">Reference proteome</keyword>
<evidence type="ECO:0000313" key="1">
    <source>
        <dbReference type="EMBL" id="MEX6689795.1"/>
    </source>
</evidence>
<organism evidence="1 2">
    <name type="scientific">Danxiaibacter flavus</name>
    <dbReference type="NCBI Taxonomy" id="3049108"/>
    <lineage>
        <taxon>Bacteria</taxon>
        <taxon>Pseudomonadati</taxon>
        <taxon>Bacteroidota</taxon>
        <taxon>Chitinophagia</taxon>
        <taxon>Chitinophagales</taxon>
        <taxon>Chitinophagaceae</taxon>
        <taxon>Danxiaibacter</taxon>
    </lineage>
</organism>
<dbReference type="Proteomes" id="UP001560573">
    <property type="component" value="Unassembled WGS sequence"/>
</dbReference>
<gene>
    <name evidence="1" type="ORF">QTN47_19975</name>
</gene>
<reference evidence="1 2" key="1">
    <citation type="submission" date="2023-07" db="EMBL/GenBank/DDBJ databases">
        <authorList>
            <person name="Lian W.-H."/>
        </authorList>
    </citation>
    <scope>NUCLEOTIDE SEQUENCE [LARGE SCALE GENOMIC DNA]</scope>
    <source>
        <strain evidence="1 2">SYSU DXS3180</strain>
    </source>
</reference>
<name>A0ABV3ZJP1_9BACT</name>
<evidence type="ECO:0000313" key="2">
    <source>
        <dbReference type="Proteomes" id="UP001560573"/>
    </source>
</evidence>
<comment type="caution">
    <text evidence="1">The sequence shown here is derived from an EMBL/GenBank/DDBJ whole genome shotgun (WGS) entry which is preliminary data.</text>
</comment>
<proteinExistence type="predicted"/>